<dbReference type="KEGG" id="mmn:midi_00407"/>
<dbReference type="GO" id="GO:0071973">
    <property type="term" value="P:bacterial-type flagellum-dependent cell motility"/>
    <property type="evidence" value="ECO:0007669"/>
    <property type="project" value="InterPro"/>
</dbReference>
<keyword evidence="5" id="KW-1003">Cell membrane</keyword>
<dbReference type="GO" id="GO:0003774">
    <property type="term" value="F:cytoskeletal motor activity"/>
    <property type="evidence" value="ECO:0007669"/>
    <property type="project" value="InterPro"/>
</dbReference>
<keyword evidence="8" id="KW-0472">Membrane</keyword>
<keyword evidence="14" id="KW-0282">Flagellum</keyword>
<dbReference type="PANTHER" id="PTHR30534:SF0">
    <property type="entry name" value="FLAGELLAR MOTOR SWITCH PROTEIN FLIG"/>
    <property type="match status" value="1"/>
</dbReference>
<dbReference type="InterPro" id="IPR032779">
    <property type="entry name" value="FliG_M"/>
</dbReference>
<evidence type="ECO:0000256" key="1">
    <source>
        <dbReference type="ARBA" id="ARBA00004117"/>
    </source>
</evidence>
<evidence type="ECO:0000259" key="11">
    <source>
        <dbReference type="Pfam" id="PF01706"/>
    </source>
</evidence>
<dbReference type="PRINTS" id="PR00954">
    <property type="entry name" value="FLGMOTORFLIG"/>
</dbReference>
<proteinExistence type="inferred from homology"/>
<dbReference type="Pfam" id="PF14842">
    <property type="entry name" value="FliG_N"/>
    <property type="match status" value="1"/>
</dbReference>
<dbReference type="PANTHER" id="PTHR30534">
    <property type="entry name" value="FLAGELLAR MOTOR SWITCH PROTEIN FLIG"/>
    <property type="match status" value="1"/>
</dbReference>
<protein>
    <recommendedName>
        <fullName evidence="4">Flagellar motor switch protein FliG</fullName>
    </recommendedName>
</protein>
<gene>
    <name evidence="14" type="primary">fliG</name>
    <name evidence="14" type="ordered locus">midi_00407</name>
</gene>
<dbReference type="Pfam" id="PF14841">
    <property type="entry name" value="FliG_M"/>
    <property type="match status" value="1"/>
</dbReference>
<keyword evidence="15" id="KW-1185">Reference proteome</keyword>
<dbReference type="GO" id="GO:0005886">
    <property type="term" value="C:plasma membrane"/>
    <property type="evidence" value="ECO:0007669"/>
    <property type="project" value="UniProtKB-SubCell"/>
</dbReference>
<accession>F7XVL7</accession>
<dbReference type="AlphaFoldDB" id="F7XVL7"/>
<dbReference type="STRING" id="696127.midi_00407"/>
<evidence type="ECO:0000256" key="2">
    <source>
        <dbReference type="ARBA" id="ARBA00004413"/>
    </source>
</evidence>
<evidence type="ECO:0000259" key="12">
    <source>
        <dbReference type="Pfam" id="PF14841"/>
    </source>
</evidence>
<reference evidence="14 15" key="1">
    <citation type="journal article" date="2011" name="Mol. Biol. Evol.">
        <title>Phylogenomic evidence for the presence of a flagellum and cbb3 oxidase in the free-living mitochondrial ancestor.</title>
        <authorList>
            <person name="Sassera D."/>
            <person name="Lo N."/>
            <person name="Epis S."/>
            <person name="D'Auria G."/>
            <person name="Montagna M."/>
            <person name="Comandatore F."/>
            <person name="Horner D."/>
            <person name="Pereto J."/>
            <person name="Luciano A.M."/>
            <person name="Franciosi F."/>
            <person name="Ferri E."/>
            <person name="Crotti E."/>
            <person name="Bazzocchi C."/>
            <person name="Daffonchio D."/>
            <person name="Sacchi L."/>
            <person name="Moya A."/>
            <person name="Latorre A."/>
            <person name="Bandi C."/>
        </authorList>
    </citation>
    <scope>NUCLEOTIDE SEQUENCE [LARGE SCALE GENOMIC DNA]</scope>
    <source>
        <strain evidence="14 15">IricVA</strain>
    </source>
</reference>
<dbReference type="HOGENOM" id="CLU_047835_0_0_5"/>
<evidence type="ECO:0000256" key="9">
    <source>
        <dbReference type="ARBA" id="ARBA00023143"/>
    </source>
</evidence>
<evidence type="ECO:0000259" key="13">
    <source>
        <dbReference type="Pfam" id="PF14842"/>
    </source>
</evidence>
<organism evidence="14 15">
    <name type="scientific">Midichloria mitochondrii (strain IricVA)</name>
    <dbReference type="NCBI Taxonomy" id="696127"/>
    <lineage>
        <taxon>Bacteria</taxon>
        <taxon>Pseudomonadati</taxon>
        <taxon>Pseudomonadota</taxon>
        <taxon>Alphaproteobacteria</taxon>
        <taxon>Rickettsiales</taxon>
        <taxon>Candidatus Midichloriaceae</taxon>
        <taxon>Candidatus Midichloria</taxon>
    </lineage>
</organism>
<feature type="domain" description="Flagellar motor switch protein FliG middle" evidence="12">
    <location>
        <begin position="117"/>
        <end position="185"/>
    </location>
</feature>
<sequence>MEFMKAKLSGTDKAAILLLSLDTDIAARLIQALEDSEVQEISQAMANLGKIPSEVTEQIVIEFAHQMNETLAVIGNFTSTEKFLRKVLSDDKVNMIIEEIRGPIGKNVWDKLNKVQPRILANFLKNEHPQTAALIISKLQSFTGAKVLSILNSEFVSEILTRILSMETVKKEVLDNVEKTIRHHFIGDVSKINQNDNNYIVAEIFNNLDRSNEERMMSILERQSHEVASKVRKLMFTFDDLVKIESSGIQELIKILDKSQLALALKESSDAIRQLISANMSQRVYKLLLEEIDSLGEVKAKDIDEARSYIVRTAKDMIREGYIGLVEVEEEEMV</sequence>
<evidence type="ECO:0000313" key="15">
    <source>
        <dbReference type="Proteomes" id="UP000006639"/>
    </source>
</evidence>
<dbReference type="Pfam" id="PF01706">
    <property type="entry name" value="FliG_C"/>
    <property type="match status" value="1"/>
</dbReference>
<feature type="domain" description="Flagellar motor switch protein FliG C-terminal" evidence="11">
    <location>
        <begin position="220"/>
        <end position="324"/>
    </location>
</feature>
<comment type="subcellular location">
    <subcellularLocation>
        <location evidence="1">Bacterial flagellum basal body</location>
    </subcellularLocation>
    <subcellularLocation>
        <location evidence="2">Cell membrane</location>
        <topology evidence="2">Peripheral membrane protein</topology>
        <orientation evidence="2">Cytoplasmic side</orientation>
    </subcellularLocation>
</comment>
<dbReference type="Gene3D" id="1.10.220.30">
    <property type="match status" value="3"/>
</dbReference>
<comment type="similarity">
    <text evidence="3">Belongs to the FliG family.</text>
</comment>
<comment type="function">
    <text evidence="10">FliG is one of three proteins (FliG, FliN, FliM) that forms the rotor-mounted switch complex (C ring), located at the base of the basal body. This complex interacts with the CheY and CheZ chemotaxis proteins, in addition to contacting components of the motor that determine the direction of flagellar rotation.</text>
</comment>
<dbReference type="InterPro" id="IPR023087">
    <property type="entry name" value="Flg_Motor_Flig_C"/>
</dbReference>
<dbReference type="InterPro" id="IPR028263">
    <property type="entry name" value="FliG_N"/>
</dbReference>
<keyword evidence="6" id="KW-0145">Chemotaxis</keyword>
<evidence type="ECO:0000313" key="14">
    <source>
        <dbReference type="EMBL" id="AEI88716.1"/>
    </source>
</evidence>
<evidence type="ECO:0000256" key="7">
    <source>
        <dbReference type="ARBA" id="ARBA00022779"/>
    </source>
</evidence>
<evidence type="ECO:0000256" key="5">
    <source>
        <dbReference type="ARBA" id="ARBA00022475"/>
    </source>
</evidence>
<evidence type="ECO:0000256" key="4">
    <source>
        <dbReference type="ARBA" id="ARBA00021870"/>
    </source>
</evidence>
<dbReference type="InterPro" id="IPR000090">
    <property type="entry name" value="Flg_Motor_Flig"/>
</dbReference>
<dbReference type="GO" id="GO:0006935">
    <property type="term" value="P:chemotaxis"/>
    <property type="evidence" value="ECO:0007669"/>
    <property type="project" value="UniProtKB-KW"/>
</dbReference>
<dbReference type="InterPro" id="IPR011002">
    <property type="entry name" value="FliG_a-hlx"/>
</dbReference>
<evidence type="ECO:0000256" key="3">
    <source>
        <dbReference type="ARBA" id="ARBA00010299"/>
    </source>
</evidence>
<dbReference type="GO" id="GO:0009425">
    <property type="term" value="C:bacterial-type flagellum basal body"/>
    <property type="evidence" value="ECO:0007669"/>
    <property type="project" value="UniProtKB-SubCell"/>
</dbReference>
<dbReference type="Proteomes" id="UP000006639">
    <property type="component" value="Chromosome"/>
</dbReference>
<keyword evidence="7" id="KW-0283">Flagellar rotation</keyword>
<name>F7XVL7_MIDMI</name>
<evidence type="ECO:0000256" key="10">
    <source>
        <dbReference type="ARBA" id="ARBA00025598"/>
    </source>
</evidence>
<keyword evidence="9" id="KW-0975">Bacterial flagellum</keyword>
<evidence type="ECO:0000256" key="8">
    <source>
        <dbReference type="ARBA" id="ARBA00023136"/>
    </source>
</evidence>
<dbReference type="SUPFAM" id="SSF48029">
    <property type="entry name" value="FliG"/>
    <property type="match status" value="2"/>
</dbReference>
<keyword evidence="14" id="KW-0969">Cilium</keyword>
<keyword evidence="14" id="KW-0966">Cell projection</keyword>
<evidence type="ECO:0000256" key="6">
    <source>
        <dbReference type="ARBA" id="ARBA00022500"/>
    </source>
</evidence>
<dbReference type="EMBL" id="CP002130">
    <property type="protein sequence ID" value="AEI88716.1"/>
    <property type="molecule type" value="Genomic_DNA"/>
</dbReference>
<feature type="domain" description="Flagellar motor switch protein FliG N-terminal" evidence="13">
    <location>
        <begin position="7"/>
        <end position="109"/>
    </location>
</feature>